<dbReference type="AlphaFoldDB" id="A0A5N6F6G6"/>
<sequence length="193" mass="21640">MIINNFKPSLSLTEKDLYVETCKTMAEKGPRDDEDVSDSEHSMSHQEGSTMKPEYTRWNSQLPPDGHIINDKFRLTGQIPSTLNEINQILKRSPTLKPLFWDEANQIDSESSGLQSKALEKLDKVVKDFFSDGPDAASVNRGSSEICDERTETDSTGWSNSCVHATTHWQINTVEFRHACRYPCPSICLASGA</sequence>
<reference evidence="2 3" key="1">
    <citation type="submission" date="2019-04" db="EMBL/GenBank/DDBJ databases">
        <title>Fungal friends and foes A comparative genomics study of 23 Aspergillus species from section Flavi.</title>
        <authorList>
            <consortium name="DOE Joint Genome Institute"/>
            <person name="Kjaerbolling I."/>
            <person name="Vesth T.C."/>
            <person name="Frisvad J.C."/>
            <person name="Nybo J.L."/>
            <person name="Theobald S."/>
            <person name="Kildgaard S."/>
            <person name="Petersen T.I."/>
            <person name="Kuo A."/>
            <person name="Sato A."/>
            <person name="Lyhne E.K."/>
            <person name="Kogle M.E."/>
            <person name="Wiebenga A."/>
            <person name="Kun R.S."/>
            <person name="Lubbers R.J."/>
            <person name="Makela M.R."/>
            <person name="Barry K."/>
            <person name="Chovatia M."/>
            <person name="Clum A."/>
            <person name="Daum C."/>
            <person name="Haridas S."/>
            <person name="He G."/>
            <person name="LaButti K."/>
            <person name="Lipzen A."/>
            <person name="Mondo S."/>
            <person name="Pangilinan J."/>
            <person name="Riley R."/>
            <person name="Salamov A."/>
            <person name="Simmons B.A."/>
            <person name="Magnuson J.K."/>
            <person name="Henrissat B."/>
            <person name="Mortensen U.H."/>
            <person name="Larsen T.O."/>
            <person name="De vries R.P."/>
            <person name="Grigoriev I.V."/>
            <person name="Machida M."/>
            <person name="Baker S.E."/>
            <person name="Andersen M.R."/>
        </authorList>
    </citation>
    <scope>NUCLEOTIDE SEQUENCE [LARGE SCALE GENOMIC DNA]</scope>
    <source>
        <strain evidence="2 3">CBS 126849</strain>
    </source>
</reference>
<evidence type="ECO:0000256" key="1">
    <source>
        <dbReference type="SAM" id="MobiDB-lite"/>
    </source>
</evidence>
<evidence type="ECO:0000313" key="3">
    <source>
        <dbReference type="Proteomes" id="UP000326799"/>
    </source>
</evidence>
<dbReference type="Proteomes" id="UP000326799">
    <property type="component" value="Unassembled WGS sequence"/>
</dbReference>
<evidence type="ECO:0000313" key="2">
    <source>
        <dbReference type="EMBL" id="KAB8225481.1"/>
    </source>
</evidence>
<dbReference type="EMBL" id="ML733394">
    <property type="protein sequence ID" value="KAB8225481.1"/>
    <property type="molecule type" value="Genomic_DNA"/>
</dbReference>
<organism evidence="2 3">
    <name type="scientific">Aspergillus novoparasiticus</name>
    <dbReference type="NCBI Taxonomy" id="986946"/>
    <lineage>
        <taxon>Eukaryota</taxon>
        <taxon>Fungi</taxon>
        <taxon>Dikarya</taxon>
        <taxon>Ascomycota</taxon>
        <taxon>Pezizomycotina</taxon>
        <taxon>Eurotiomycetes</taxon>
        <taxon>Eurotiomycetidae</taxon>
        <taxon>Eurotiales</taxon>
        <taxon>Aspergillaceae</taxon>
        <taxon>Aspergillus</taxon>
        <taxon>Aspergillus subgen. Circumdati</taxon>
    </lineage>
</organism>
<gene>
    <name evidence="2" type="ORF">BDV33DRAFT_198395</name>
</gene>
<keyword evidence="3" id="KW-1185">Reference proteome</keyword>
<proteinExistence type="predicted"/>
<accession>A0A5N6F6G6</accession>
<feature type="region of interest" description="Disordered" evidence="1">
    <location>
        <begin position="26"/>
        <end position="55"/>
    </location>
</feature>
<name>A0A5N6F6G6_9EURO</name>
<protein>
    <submittedName>
        <fullName evidence="2">Uncharacterized protein</fullName>
    </submittedName>
</protein>